<dbReference type="AlphaFoldDB" id="A0A1I0SP68"/>
<dbReference type="EMBL" id="FOJM01000002">
    <property type="protein sequence ID" value="SFA41310.1"/>
    <property type="molecule type" value="Genomic_DNA"/>
</dbReference>
<gene>
    <name evidence="1" type="ORF">SAMN04488511_102296</name>
</gene>
<accession>A0A1I0SP68</accession>
<evidence type="ECO:0000313" key="2">
    <source>
        <dbReference type="Proteomes" id="UP000198836"/>
    </source>
</evidence>
<proteinExistence type="predicted"/>
<name>A0A1I0SP68_9SPHI</name>
<protein>
    <submittedName>
        <fullName evidence="1">Uncharacterized protein</fullName>
    </submittedName>
</protein>
<organism evidence="1 2">
    <name type="scientific">Pedobacter suwonensis</name>
    <dbReference type="NCBI Taxonomy" id="332999"/>
    <lineage>
        <taxon>Bacteria</taxon>
        <taxon>Pseudomonadati</taxon>
        <taxon>Bacteroidota</taxon>
        <taxon>Sphingobacteriia</taxon>
        <taxon>Sphingobacteriales</taxon>
        <taxon>Sphingobacteriaceae</taxon>
        <taxon>Pedobacter</taxon>
    </lineage>
</organism>
<keyword evidence="2" id="KW-1185">Reference proteome</keyword>
<evidence type="ECO:0000313" key="1">
    <source>
        <dbReference type="EMBL" id="SFA41310.1"/>
    </source>
</evidence>
<sequence length="184" mass="21456">MIKIDLSKEYSRILKKYLKTFELESIDIAYLVKTKKDVIDGVLKNEKSVVLYTLEQIAQIFNLRYFEFGNPNYPIPSFDSLPEKTKQRIAYRKKEGPAKEITYTSSEINISISKVLATFKVGDEFLAEEIANTIKEKYHLTYSVSEIINRFNNSFKGSVEKTNRKDETRKGRGPKPVYYRLVKM</sequence>
<dbReference type="Proteomes" id="UP000198836">
    <property type="component" value="Unassembled WGS sequence"/>
</dbReference>
<dbReference type="RefSeq" id="WP_090980545.1">
    <property type="nucleotide sequence ID" value="NZ_FOJM01000002.1"/>
</dbReference>
<reference evidence="2" key="1">
    <citation type="submission" date="2016-10" db="EMBL/GenBank/DDBJ databases">
        <authorList>
            <person name="Varghese N."/>
            <person name="Submissions S."/>
        </authorList>
    </citation>
    <scope>NUCLEOTIDE SEQUENCE [LARGE SCALE GENOMIC DNA]</scope>
    <source>
        <strain evidence="2">DSM 18130</strain>
    </source>
</reference>
<dbReference type="OrthoDB" id="1262282at2"/>